<proteinExistence type="predicted"/>
<accession>A0ACC8XB77</accession>
<reference evidence="1" key="1">
    <citation type="submission" date="2016-08" db="EMBL/GenBank/DDBJ databases">
        <authorList>
            <person name="Ngugi D.K."/>
            <person name="Miyake S."/>
            <person name="Stingl U."/>
        </authorList>
    </citation>
    <scope>NUCLEOTIDE SEQUENCE</scope>
    <source>
        <strain evidence="1">SCG-B11WGA-EpuloA1</strain>
    </source>
</reference>
<evidence type="ECO:0000313" key="1">
    <source>
        <dbReference type="EMBL" id="ONI39669.1"/>
    </source>
</evidence>
<comment type="caution">
    <text evidence="1">The sequence shown here is derived from an EMBL/GenBank/DDBJ whole genome shotgun (WGS) entry which is preliminary data.</text>
</comment>
<dbReference type="Proteomes" id="UP000188605">
    <property type="component" value="Unassembled WGS sequence"/>
</dbReference>
<sequence length="399" mass="45742">MKLLSKIQHPKLLSCLFVGLIGIGGIVNAPNFISSFSSSLKENKTDIQWAFSRVNAKYAENFVSKQGYIDLNGALANLIGQKVLNDVIKLSNGHLTMVVDKLDMEPYVENITDFKKYLDEKEIPLLYIQAPHKLPTDMDENLPKDIITYPNRNADELLLGLNQNNISTLDLREKMKEDKIDYNEAFYKTDHHWTFETGFWAHTKILEQINEILDVDVVNKEAIDINNYHLTTYEDAFIGSRGNRVGSSFTEPDDITTILPKFETNLILEIPSQNIKREGEFKDTLIFDKTTSDVEIDLNLDAQTHSYSYYLGGDNEYLKITNAQAPINKRIFLIKDSFNIPMTPFLAMHYKEVHTYDMRDGNGGSINKMLQKLEEVNPDMLLIMYFPGSLREETLTFLN</sequence>
<organism evidence="1 2">
    <name type="scientific">Candidatus Epulonipiscium fishelsonii</name>
    <dbReference type="NCBI Taxonomy" id="77094"/>
    <lineage>
        <taxon>Bacteria</taxon>
        <taxon>Bacillati</taxon>
        <taxon>Bacillota</taxon>
        <taxon>Clostridia</taxon>
        <taxon>Lachnospirales</taxon>
        <taxon>Lachnospiraceae</taxon>
        <taxon>Candidatus Epulonipiscium</taxon>
    </lineage>
</organism>
<name>A0ACC8XB77_9FIRM</name>
<dbReference type="EMBL" id="LJDB01000062">
    <property type="protein sequence ID" value="ONI39669.1"/>
    <property type="molecule type" value="Genomic_DNA"/>
</dbReference>
<keyword evidence="2" id="KW-1185">Reference proteome</keyword>
<evidence type="ECO:0000313" key="2">
    <source>
        <dbReference type="Proteomes" id="UP000188605"/>
    </source>
</evidence>
<gene>
    <name evidence="1" type="ORF">AN396_07895</name>
</gene>
<protein>
    <submittedName>
        <fullName evidence="1">Uncharacterized protein</fullName>
    </submittedName>
</protein>